<evidence type="ECO:0000259" key="20">
    <source>
        <dbReference type="Pfam" id="PF24621"/>
    </source>
</evidence>
<evidence type="ECO:0000256" key="6">
    <source>
        <dbReference type="ARBA" id="ARBA00005412"/>
    </source>
</evidence>
<keyword evidence="12 18" id="KW-0547">Nucleotide-binding</keyword>
<dbReference type="Gene3D" id="1.20.1090.10">
    <property type="entry name" value="Dehydroquinate synthase-like - alpha domain"/>
    <property type="match status" value="1"/>
</dbReference>
<gene>
    <name evidence="18" type="primary">aroB</name>
    <name evidence="21" type="ORF">A2Z86_10675</name>
</gene>
<organism evidence="21 22">
    <name type="scientific">Candidatus Glassbacteria bacterium GWA2_58_10</name>
    <dbReference type="NCBI Taxonomy" id="1817865"/>
    <lineage>
        <taxon>Bacteria</taxon>
        <taxon>Candidatus Glassiibacteriota</taxon>
    </lineage>
</organism>
<feature type="binding site" evidence="18">
    <location>
        <position position="189"/>
    </location>
    <ligand>
        <name>Zn(2+)</name>
        <dbReference type="ChEBI" id="CHEBI:29105"/>
    </ligand>
</feature>
<comment type="similarity">
    <text evidence="6 18">Belongs to the sugar phosphate cyclases superfamily. Dehydroquinate synthase family.</text>
</comment>
<dbReference type="Proteomes" id="UP000176992">
    <property type="component" value="Unassembled WGS sequence"/>
</dbReference>
<dbReference type="GO" id="GO:0009073">
    <property type="term" value="P:aromatic amino acid family biosynthetic process"/>
    <property type="evidence" value="ECO:0007669"/>
    <property type="project" value="UniProtKB-KW"/>
</dbReference>
<evidence type="ECO:0000313" key="21">
    <source>
        <dbReference type="EMBL" id="OGF97079.1"/>
    </source>
</evidence>
<feature type="binding site" evidence="18">
    <location>
        <begin position="134"/>
        <end position="135"/>
    </location>
    <ligand>
        <name>NAD(+)</name>
        <dbReference type="ChEBI" id="CHEBI:57540"/>
    </ligand>
</feature>
<dbReference type="UniPathway" id="UPA00053">
    <property type="reaction ID" value="UER00085"/>
</dbReference>
<dbReference type="GO" id="GO:0046872">
    <property type="term" value="F:metal ion binding"/>
    <property type="evidence" value="ECO:0007669"/>
    <property type="project" value="UniProtKB-KW"/>
</dbReference>
<feature type="domain" description="3-dehydroquinate synthase C-terminal" evidence="20">
    <location>
        <begin position="186"/>
        <end position="330"/>
    </location>
</feature>
<keyword evidence="16 18" id="KW-0456">Lyase</keyword>
<dbReference type="GO" id="GO:0003856">
    <property type="term" value="F:3-dehydroquinate synthase activity"/>
    <property type="evidence" value="ECO:0007669"/>
    <property type="project" value="UniProtKB-UniRule"/>
</dbReference>
<evidence type="ECO:0000256" key="11">
    <source>
        <dbReference type="ARBA" id="ARBA00022723"/>
    </source>
</evidence>
<dbReference type="InterPro" id="IPR056179">
    <property type="entry name" value="DHQS_C"/>
</dbReference>
<dbReference type="PIRSF" id="PIRSF001455">
    <property type="entry name" value="DHQ_synth"/>
    <property type="match status" value="1"/>
</dbReference>
<comment type="pathway">
    <text evidence="5 18">Metabolic intermediate biosynthesis; chorismate biosynthesis; chorismate from D-erythrose 4-phosphate and phosphoenolpyruvate: step 2/7.</text>
</comment>
<keyword evidence="11 18" id="KW-0479">Metal-binding</keyword>
<dbReference type="AlphaFoldDB" id="A0A1F5YAJ8"/>
<dbReference type="EMBL" id="MFIV01000242">
    <property type="protein sequence ID" value="OGF97079.1"/>
    <property type="molecule type" value="Genomic_DNA"/>
</dbReference>
<evidence type="ECO:0000256" key="14">
    <source>
        <dbReference type="ARBA" id="ARBA00023027"/>
    </source>
</evidence>
<protein>
    <recommendedName>
        <fullName evidence="8 18">3-dehydroquinate synthase</fullName>
        <shortName evidence="18">DHQS</shortName>
        <ecNumber evidence="7 18">4.2.3.4</ecNumber>
    </recommendedName>
</protein>
<comment type="cofactor">
    <cofactor evidence="18">
        <name>Co(2+)</name>
        <dbReference type="ChEBI" id="CHEBI:48828"/>
    </cofactor>
    <cofactor evidence="18">
        <name>Zn(2+)</name>
        <dbReference type="ChEBI" id="CHEBI:29105"/>
    </cofactor>
    <text evidence="18">Binds 1 divalent metal cation per subunit. Can use either Co(2+) or Zn(2+).</text>
</comment>
<evidence type="ECO:0000256" key="4">
    <source>
        <dbReference type="ARBA" id="ARBA00004496"/>
    </source>
</evidence>
<dbReference type="NCBIfam" id="TIGR01357">
    <property type="entry name" value="aroB"/>
    <property type="match status" value="1"/>
</dbReference>
<feature type="binding site" evidence="18">
    <location>
        <position position="252"/>
    </location>
    <ligand>
        <name>Zn(2+)</name>
        <dbReference type="ChEBI" id="CHEBI:29105"/>
    </ligand>
</feature>
<evidence type="ECO:0000256" key="8">
    <source>
        <dbReference type="ARBA" id="ARBA00017684"/>
    </source>
</evidence>
<evidence type="ECO:0000313" key="22">
    <source>
        <dbReference type="Proteomes" id="UP000176992"/>
    </source>
</evidence>
<dbReference type="EC" id="4.2.3.4" evidence="7 18"/>
<dbReference type="SUPFAM" id="SSF56796">
    <property type="entry name" value="Dehydroquinate synthase-like"/>
    <property type="match status" value="1"/>
</dbReference>
<keyword evidence="14 18" id="KW-0520">NAD</keyword>
<sequence>MQEVPVRLKRETDDSYKILIAPGLFEQAASRLARLFGGCAFVVVSDSNVAGLYAAALTAKLRELGRRVAAPIVFPAGEQSKSRRVKSRVEDRMFRSGLGRDTVVVALGGGVVGDVAGFVAATYARGVELVQIPTSLLAMVDSSIGGKTGLDVPWGKNLIGAFHQPAIVLIDPRLLGTLDPAQFRAGMAEVVKHAVIRDRPLFKFIEANLAGIIRKDEELLAELIARNCRIKAAVVEEDERESNLRQILNFGHTVGHAVEACCGYRLLHGEAVAAGMCVEADLARRMGLLAGEAARQVSALLQRLKLPVDLAGLKISAEKLIELTALDKKARQGRPKYALPCAVGEMARAVGGSYVHEVDERLAREALLEKGALPSS</sequence>
<comment type="subcellular location">
    <subcellularLocation>
        <location evidence="4 18">Cytoplasm</location>
    </subcellularLocation>
</comment>
<name>A0A1F5YAJ8_9BACT</name>
<dbReference type="Pfam" id="PF01761">
    <property type="entry name" value="DHQ_synthase"/>
    <property type="match status" value="1"/>
</dbReference>
<dbReference type="Gene3D" id="3.40.50.1970">
    <property type="match status" value="1"/>
</dbReference>
<evidence type="ECO:0000256" key="10">
    <source>
        <dbReference type="ARBA" id="ARBA00022605"/>
    </source>
</evidence>
<comment type="catalytic activity">
    <reaction evidence="1 18">
        <text>7-phospho-2-dehydro-3-deoxy-D-arabino-heptonate = 3-dehydroquinate + phosphate</text>
        <dbReference type="Rhea" id="RHEA:21968"/>
        <dbReference type="ChEBI" id="CHEBI:32364"/>
        <dbReference type="ChEBI" id="CHEBI:43474"/>
        <dbReference type="ChEBI" id="CHEBI:58394"/>
        <dbReference type="EC" id="4.2.3.4"/>
    </reaction>
</comment>
<evidence type="ECO:0000259" key="19">
    <source>
        <dbReference type="Pfam" id="PF01761"/>
    </source>
</evidence>
<dbReference type="InterPro" id="IPR050071">
    <property type="entry name" value="Dehydroquinate_synthase"/>
</dbReference>
<feature type="binding site" evidence="18">
    <location>
        <position position="156"/>
    </location>
    <ligand>
        <name>NAD(+)</name>
        <dbReference type="ChEBI" id="CHEBI:57540"/>
    </ligand>
</feature>
<comment type="cofactor">
    <cofactor evidence="2 18">
        <name>NAD(+)</name>
        <dbReference type="ChEBI" id="CHEBI:57540"/>
    </cofactor>
</comment>
<feature type="domain" description="3-dehydroquinate synthase N-terminal" evidence="19">
    <location>
        <begin position="72"/>
        <end position="184"/>
    </location>
</feature>
<evidence type="ECO:0000256" key="3">
    <source>
        <dbReference type="ARBA" id="ARBA00001947"/>
    </source>
</evidence>
<evidence type="ECO:0000256" key="17">
    <source>
        <dbReference type="ARBA" id="ARBA00023285"/>
    </source>
</evidence>
<dbReference type="GO" id="GO:0005737">
    <property type="term" value="C:cytoplasm"/>
    <property type="evidence" value="ECO:0007669"/>
    <property type="project" value="UniProtKB-SubCell"/>
</dbReference>
<dbReference type="Pfam" id="PF24621">
    <property type="entry name" value="DHQS_C"/>
    <property type="match status" value="1"/>
</dbReference>
<evidence type="ECO:0000256" key="18">
    <source>
        <dbReference type="HAMAP-Rule" id="MF_00110"/>
    </source>
</evidence>
<feature type="binding site" evidence="18">
    <location>
        <position position="268"/>
    </location>
    <ligand>
        <name>Zn(2+)</name>
        <dbReference type="ChEBI" id="CHEBI:29105"/>
    </ligand>
</feature>
<dbReference type="InterPro" id="IPR030963">
    <property type="entry name" value="DHQ_synth_fam"/>
</dbReference>
<dbReference type="HAMAP" id="MF_00110">
    <property type="entry name" value="DHQ_synthase"/>
    <property type="match status" value="1"/>
</dbReference>
<dbReference type="PANTHER" id="PTHR43622">
    <property type="entry name" value="3-DEHYDROQUINATE SYNTHASE"/>
    <property type="match status" value="1"/>
</dbReference>
<feature type="binding site" evidence="18">
    <location>
        <position position="147"/>
    </location>
    <ligand>
        <name>NAD(+)</name>
        <dbReference type="ChEBI" id="CHEBI:57540"/>
    </ligand>
</feature>
<evidence type="ECO:0000256" key="7">
    <source>
        <dbReference type="ARBA" id="ARBA00013031"/>
    </source>
</evidence>
<dbReference type="GO" id="GO:0000166">
    <property type="term" value="F:nucleotide binding"/>
    <property type="evidence" value="ECO:0007669"/>
    <property type="project" value="UniProtKB-KW"/>
</dbReference>
<evidence type="ECO:0000256" key="2">
    <source>
        <dbReference type="ARBA" id="ARBA00001911"/>
    </source>
</evidence>
<dbReference type="InterPro" id="IPR016037">
    <property type="entry name" value="DHQ_synth_AroB"/>
</dbReference>
<dbReference type="InterPro" id="IPR030960">
    <property type="entry name" value="DHQS/DOIS_N"/>
</dbReference>
<evidence type="ECO:0000256" key="16">
    <source>
        <dbReference type="ARBA" id="ARBA00023239"/>
    </source>
</evidence>
<dbReference type="FunFam" id="3.40.50.1970:FF:000007">
    <property type="entry name" value="Pentafunctional AROM polypeptide"/>
    <property type="match status" value="1"/>
</dbReference>
<accession>A0A1F5YAJ8</accession>
<evidence type="ECO:0000256" key="5">
    <source>
        <dbReference type="ARBA" id="ARBA00004661"/>
    </source>
</evidence>
<reference evidence="21 22" key="1">
    <citation type="journal article" date="2016" name="Nat. Commun.">
        <title>Thousands of microbial genomes shed light on interconnected biogeochemical processes in an aquifer system.</title>
        <authorList>
            <person name="Anantharaman K."/>
            <person name="Brown C.T."/>
            <person name="Hug L.A."/>
            <person name="Sharon I."/>
            <person name="Castelle C.J."/>
            <person name="Probst A.J."/>
            <person name="Thomas B.C."/>
            <person name="Singh A."/>
            <person name="Wilkins M.J."/>
            <person name="Karaoz U."/>
            <person name="Brodie E.L."/>
            <person name="Williams K.H."/>
            <person name="Hubbard S.S."/>
            <person name="Banfield J.F."/>
        </authorList>
    </citation>
    <scope>NUCLEOTIDE SEQUENCE [LARGE SCALE GENOMIC DNA]</scope>
</reference>
<keyword evidence="9 18" id="KW-0963">Cytoplasm</keyword>
<dbReference type="PANTHER" id="PTHR43622:SF7">
    <property type="entry name" value="3-DEHYDROQUINATE SYNTHASE, CHLOROPLASTIC"/>
    <property type="match status" value="1"/>
</dbReference>
<evidence type="ECO:0000256" key="15">
    <source>
        <dbReference type="ARBA" id="ARBA00023141"/>
    </source>
</evidence>
<evidence type="ECO:0000256" key="13">
    <source>
        <dbReference type="ARBA" id="ARBA00022833"/>
    </source>
</evidence>
<keyword evidence="17 18" id="KW-0170">Cobalt</keyword>
<keyword evidence="10 18" id="KW-0028">Amino-acid biosynthesis</keyword>
<evidence type="ECO:0000256" key="9">
    <source>
        <dbReference type="ARBA" id="ARBA00022490"/>
    </source>
</evidence>
<dbReference type="CDD" id="cd08195">
    <property type="entry name" value="DHQS"/>
    <property type="match status" value="1"/>
</dbReference>
<comment type="cofactor">
    <cofactor evidence="3">
        <name>Zn(2+)</name>
        <dbReference type="ChEBI" id="CHEBI:29105"/>
    </cofactor>
</comment>
<keyword evidence="15 18" id="KW-0057">Aromatic amino acid biosynthesis</keyword>
<dbReference type="GO" id="GO:0008652">
    <property type="term" value="P:amino acid biosynthetic process"/>
    <property type="evidence" value="ECO:0007669"/>
    <property type="project" value="UniProtKB-KW"/>
</dbReference>
<evidence type="ECO:0000256" key="12">
    <source>
        <dbReference type="ARBA" id="ARBA00022741"/>
    </source>
</evidence>
<feature type="binding site" evidence="18">
    <location>
        <begin position="110"/>
        <end position="114"/>
    </location>
    <ligand>
        <name>NAD(+)</name>
        <dbReference type="ChEBI" id="CHEBI:57540"/>
    </ligand>
</feature>
<keyword evidence="13 18" id="KW-0862">Zinc</keyword>
<evidence type="ECO:0000256" key="1">
    <source>
        <dbReference type="ARBA" id="ARBA00001393"/>
    </source>
</evidence>
<dbReference type="GO" id="GO:0009423">
    <property type="term" value="P:chorismate biosynthetic process"/>
    <property type="evidence" value="ECO:0007669"/>
    <property type="project" value="UniProtKB-UniRule"/>
</dbReference>
<comment type="caution">
    <text evidence="21">The sequence shown here is derived from an EMBL/GenBank/DDBJ whole genome shotgun (WGS) entry which is preliminary data.</text>
</comment>
<proteinExistence type="inferred from homology"/>
<comment type="function">
    <text evidence="18">Catalyzes the conversion of 3-deoxy-D-arabino-heptulosonate 7-phosphate (DAHP) to dehydroquinate (DHQ).</text>
</comment>
<comment type="caution">
    <text evidence="18">Lacks conserved residue(s) required for the propagation of feature annotation.</text>
</comment>